<organism evidence="2 3">
    <name type="scientific">Colocasia esculenta</name>
    <name type="common">Wild taro</name>
    <name type="synonym">Arum esculentum</name>
    <dbReference type="NCBI Taxonomy" id="4460"/>
    <lineage>
        <taxon>Eukaryota</taxon>
        <taxon>Viridiplantae</taxon>
        <taxon>Streptophyta</taxon>
        <taxon>Embryophyta</taxon>
        <taxon>Tracheophyta</taxon>
        <taxon>Spermatophyta</taxon>
        <taxon>Magnoliopsida</taxon>
        <taxon>Liliopsida</taxon>
        <taxon>Araceae</taxon>
        <taxon>Aroideae</taxon>
        <taxon>Colocasieae</taxon>
        <taxon>Colocasia</taxon>
    </lineage>
</organism>
<evidence type="ECO:0000313" key="3">
    <source>
        <dbReference type="Proteomes" id="UP000652761"/>
    </source>
</evidence>
<feature type="region of interest" description="Disordered" evidence="1">
    <location>
        <begin position="130"/>
        <end position="172"/>
    </location>
</feature>
<dbReference type="AlphaFoldDB" id="A0A843VTX4"/>
<sequence length="274" mass="29318">MPTVDTSSAGSPRFCVSQARAVISGLCPDTCVVPSRSVSSDLDTLTRLLELYVRLRERRQWDSDYCTCLLVTCSALLVGGTDTSCRHWSPASPFPMPHSRGPSPGSLEVSGMGLQSCGLQVVGSFPTEPVTREAHPYPLSGEGEQETSHPSSSFEPHRSSAGSAPPPAEHFKRDHGASFLWLAEQRKVEVPSSSAARGYVISAIIVPPWAQSTWSNRSQRSQPATFHANEGAKTTFGEPPEQLLHSRGAERSVHSSSLAITMGQVAATTVSACN</sequence>
<proteinExistence type="predicted"/>
<dbReference type="Proteomes" id="UP000652761">
    <property type="component" value="Unassembled WGS sequence"/>
</dbReference>
<evidence type="ECO:0000313" key="2">
    <source>
        <dbReference type="EMBL" id="MQM00732.1"/>
    </source>
</evidence>
<gene>
    <name evidence="2" type="ORF">Taro_033480</name>
</gene>
<name>A0A843VTX4_COLES</name>
<keyword evidence="3" id="KW-1185">Reference proteome</keyword>
<dbReference type="EMBL" id="NMUH01002559">
    <property type="protein sequence ID" value="MQM00732.1"/>
    <property type="molecule type" value="Genomic_DNA"/>
</dbReference>
<evidence type="ECO:0000256" key="1">
    <source>
        <dbReference type="SAM" id="MobiDB-lite"/>
    </source>
</evidence>
<accession>A0A843VTX4</accession>
<protein>
    <submittedName>
        <fullName evidence="2">Uncharacterized protein</fullName>
    </submittedName>
</protein>
<comment type="caution">
    <text evidence="2">The sequence shown here is derived from an EMBL/GenBank/DDBJ whole genome shotgun (WGS) entry which is preliminary data.</text>
</comment>
<reference evidence="2" key="1">
    <citation type="submission" date="2017-07" db="EMBL/GenBank/DDBJ databases">
        <title>Taro Niue Genome Assembly and Annotation.</title>
        <authorList>
            <person name="Atibalentja N."/>
            <person name="Keating K."/>
            <person name="Fields C.J."/>
        </authorList>
    </citation>
    <scope>NUCLEOTIDE SEQUENCE</scope>
    <source>
        <strain evidence="2">Niue_2</strain>
        <tissue evidence="2">Leaf</tissue>
    </source>
</reference>